<feature type="domain" description="SpaA-like prealbumin fold" evidence="1">
    <location>
        <begin position="286"/>
        <end position="359"/>
    </location>
</feature>
<dbReference type="InterPro" id="IPR013783">
    <property type="entry name" value="Ig-like_fold"/>
</dbReference>
<evidence type="ECO:0000259" key="1">
    <source>
        <dbReference type="Pfam" id="PF17802"/>
    </source>
</evidence>
<keyword evidence="3" id="KW-1185">Reference proteome</keyword>
<evidence type="ECO:0000313" key="2">
    <source>
        <dbReference type="EMBL" id="PNE43452.1"/>
    </source>
</evidence>
<dbReference type="Pfam" id="PF17802">
    <property type="entry name" value="SpaA"/>
    <property type="match status" value="1"/>
</dbReference>
<sequence>MGTGLMFAPSAQALDKWGPGYSIPDSSGHAGASHLGAYGEPGSLFKGIKGHGYCADPQLAGPNPNGHYSKITEFATWTSKVTGKQISQEDYDAAAFMLSWRGGTTDDFQAAAVDAALNSVVNPGTTDALPNGKRALQRLSYPSVPSGVKGRAESLLREARKYSGHYKIHITVPKGLHPGQHAAIKLDITSSSGHRLPGIPIHLTGSGAASGAGTVTTNSDGVATADVTPATTGALDITATARVPSSHIYAQVPSNPGSQRMLVAGFSDRISGTAHVAVTTGHQGGGLKVTKIAADSHTAMANVQFELKDGHGSIVARGTTDTRGIWHTDGIPAGRYTLHEIKASSGYQLAPDRAVNIGDLAPSTVTVADSPIAEQPTPRPRPITIHELPKTGA</sequence>
<comment type="caution">
    <text evidence="2">The sequence shown here is derived from an EMBL/GenBank/DDBJ whole genome shotgun (WGS) entry which is preliminary data.</text>
</comment>
<proteinExistence type="predicted"/>
<dbReference type="Gene3D" id="2.60.40.10">
    <property type="entry name" value="Immunoglobulins"/>
    <property type="match status" value="2"/>
</dbReference>
<dbReference type="Proteomes" id="UP000236047">
    <property type="component" value="Unassembled WGS sequence"/>
</dbReference>
<accession>A0A2N8PR00</accession>
<dbReference type="RefSeq" id="WP_102922361.1">
    <property type="nucleotide sequence ID" value="NZ_LJSN01000001.1"/>
</dbReference>
<evidence type="ECO:0000313" key="3">
    <source>
        <dbReference type="Proteomes" id="UP000236047"/>
    </source>
</evidence>
<name>A0A2N8PR00_STRNR</name>
<dbReference type="InterPro" id="IPR008964">
    <property type="entry name" value="Invasin/intimin_cell_adhesion"/>
</dbReference>
<dbReference type="SUPFAM" id="SSF49373">
    <property type="entry name" value="Invasin/intimin cell-adhesion fragments"/>
    <property type="match status" value="1"/>
</dbReference>
<gene>
    <name evidence="2" type="ORF">AOB60_00545</name>
</gene>
<dbReference type="InterPro" id="IPR041033">
    <property type="entry name" value="SpaA_PFL_dom_1"/>
</dbReference>
<dbReference type="EMBL" id="LJSN01000001">
    <property type="protein sequence ID" value="PNE43452.1"/>
    <property type="molecule type" value="Genomic_DNA"/>
</dbReference>
<protein>
    <recommendedName>
        <fullName evidence="1">SpaA-like prealbumin fold domain-containing protein</fullName>
    </recommendedName>
</protein>
<organism evidence="2 3">
    <name type="scientific">Streptomyces noursei</name>
    <name type="common">Streptomyces albulus</name>
    <dbReference type="NCBI Taxonomy" id="1971"/>
    <lineage>
        <taxon>Bacteria</taxon>
        <taxon>Bacillati</taxon>
        <taxon>Actinomycetota</taxon>
        <taxon>Actinomycetes</taxon>
        <taxon>Kitasatosporales</taxon>
        <taxon>Streptomycetaceae</taxon>
        <taxon>Streptomyces</taxon>
    </lineage>
</organism>
<dbReference type="AlphaFoldDB" id="A0A2N8PR00"/>
<dbReference type="GO" id="GO:0005975">
    <property type="term" value="P:carbohydrate metabolic process"/>
    <property type="evidence" value="ECO:0007669"/>
    <property type="project" value="UniProtKB-ARBA"/>
</dbReference>
<dbReference type="SUPFAM" id="SSF49478">
    <property type="entry name" value="Cna protein B-type domain"/>
    <property type="match status" value="1"/>
</dbReference>
<reference evidence="3" key="1">
    <citation type="submission" date="2015-09" db="EMBL/GenBank/DDBJ databases">
        <authorList>
            <person name="Graham D.E."/>
            <person name="Mahan K.M."/>
            <person name="Klingeman D.M."/>
            <person name="Fida T."/>
            <person name="Giannone R.J."/>
            <person name="Hettich R.L."/>
            <person name="Parry R.J."/>
            <person name="Spain J.C."/>
        </authorList>
    </citation>
    <scope>NUCLEOTIDE SEQUENCE [LARGE SCALE GENOMIC DNA]</scope>
    <source>
        <strain evidence="3">JCM 4701</strain>
    </source>
</reference>